<accession>A0A9I9CXL4</accession>
<name>A0A9I9CXL4_CUCME</name>
<evidence type="ECO:0000313" key="1">
    <source>
        <dbReference type="EnsemblPlants" id="MELO3C009993.2.1"/>
    </source>
</evidence>
<sequence length="87" mass="10236">MGDCDGDGWIRGDATTTVRSSWTNSGWTRHNPLASNSDVAMQRRWLTERGAAWANDEQKIDGELRGQWWLRRTKGDCRRRSQWREER</sequence>
<organism evidence="1">
    <name type="scientific">Cucumis melo</name>
    <name type="common">Muskmelon</name>
    <dbReference type="NCBI Taxonomy" id="3656"/>
    <lineage>
        <taxon>Eukaryota</taxon>
        <taxon>Viridiplantae</taxon>
        <taxon>Streptophyta</taxon>
        <taxon>Embryophyta</taxon>
        <taxon>Tracheophyta</taxon>
        <taxon>Spermatophyta</taxon>
        <taxon>Magnoliopsida</taxon>
        <taxon>eudicotyledons</taxon>
        <taxon>Gunneridae</taxon>
        <taxon>Pentapetalae</taxon>
        <taxon>rosids</taxon>
        <taxon>fabids</taxon>
        <taxon>Cucurbitales</taxon>
        <taxon>Cucurbitaceae</taxon>
        <taxon>Benincaseae</taxon>
        <taxon>Cucumis</taxon>
    </lineage>
</organism>
<proteinExistence type="predicted"/>
<dbReference type="EnsemblPlants" id="MELO3C009993.2.1">
    <property type="protein sequence ID" value="MELO3C009993.2.1"/>
    <property type="gene ID" value="MELO3C009993.2"/>
</dbReference>
<reference evidence="1" key="1">
    <citation type="submission" date="2023-03" db="UniProtKB">
        <authorList>
            <consortium name="EnsemblPlants"/>
        </authorList>
    </citation>
    <scope>IDENTIFICATION</scope>
</reference>
<dbReference type="AlphaFoldDB" id="A0A9I9CXL4"/>
<dbReference type="Gramene" id="MELO3C009993.2.1">
    <property type="protein sequence ID" value="MELO3C009993.2.1"/>
    <property type="gene ID" value="MELO3C009993.2"/>
</dbReference>
<protein>
    <submittedName>
        <fullName evidence="1">Uncharacterized protein</fullName>
    </submittedName>
</protein>